<gene>
    <name evidence="2" type="ORF">FYJ35_13995</name>
</gene>
<feature type="coiled-coil region" evidence="1">
    <location>
        <begin position="3"/>
        <end position="30"/>
    </location>
</feature>
<evidence type="ECO:0000313" key="3">
    <source>
        <dbReference type="Proteomes" id="UP000481852"/>
    </source>
</evidence>
<comment type="caution">
    <text evidence="2">The sequence shown here is derived from an EMBL/GenBank/DDBJ whole genome shotgun (WGS) entry which is preliminary data.</text>
</comment>
<name>A0A6L5X6Y1_9FIRM</name>
<accession>A0A6L5X6Y1</accession>
<evidence type="ECO:0000256" key="1">
    <source>
        <dbReference type="SAM" id="Coils"/>
    </source>
</evidence>
<organism evidence="2 3">
    <name type="scientific">Porcincola intestinalis</name>
    <dbReference type="NCBI Taxonomy" id="2606632"/>
    <lineage>
        <taxon>Bacteria</taxon>
        <taxon>Bacillati</taxon>
        <taxon>Bacillota</taxon>
        <taxon>Clostridia</taxon>
        <taxon>Lachnospirales</taxon>
        <taxon>Lachnospiraceae</taxon>
        <taxon>Porcincola</taxon>
    </lineage>
</organism>
<sequence>MTIKQYLYSVRDEQKEIEELNERIYEMRMSLLPGAVRYDTDKVQVSPTDTITDRMAEIAGYVTSLENKMETLAAKRRNAQKLIWMLEDSRERQVLDSYFLSVKRPAMRNVAAMINYSLPQTVRIYDSGIKHLEKMITNDNEVRAMIVA</sequence>
<dbReference type="EMBL" id="VULZ01000023">
    <property type="protein sequence ID" value="MSS16119.1"/>
    <property type="molecule type" value="Genomic_DNA"/>
</dbReference>
<dbReference type="RefSeq" id="WP_154527548.1">
    <property type="nucleotide sequence ID" value="NZ_VULZ01000023.1"/>
</dbReference>
<dbReference type="Proteomes" id="UP000481852">
    <property type="component" value="Unassembled WGS sequence"/>
</dbReference>
<keyword evidence="1" id="KW-0175">Coiled coil</keyword>
<evidence type="ECO:0000313" key="2">
    <source>
        <dbReference type="EMBL" id="MSS16119.1"/>
    </source>
</evidence>
<proteinExistence type="predicted"/>
<keyword evidence="3" id="KW-1185">Reference proteome</keyword>
<protein>
    <submittedName>
        <fullName evidence="2">Uncharacterized protein</fullName>
    </submittedName>
</protein>
<reference evidence="2 3" key="1">
    <citation type="submission" date="2019-08" db="EMBL/GenBank/DDBJ databases">
        <title>In-depth cultivation of the pig gut microbiome towards novel bacterial diversity and tailored functional studies.</title>
        <authorList>
            <person name="Wylensek D."/>
            <person name="Hitch T.C.A."/>
            <person name="Clavel T."/>
        </authorList>
    </citation>
    <scope>NUCLEOTIDE SEQUENCE [LARGE SCALE GENOMIC DNA]</scope>
    <source>
        <strain evidence="2 3">Oil+RF-744-WCA-WT-11</strain>
    </source>
</reference>
<dbReference type="AlphaFoldDB" id="A0A6L5X6Y1"/>